<accession>A0ACA9JZG0</accession>
<organism evidence="1 2">
    <name type="scientific">Cetraspora pellucida</name>
    <dbReference type="NCBI Taxonomy" id="1433469"/>
    <lineage>
        <taxon>Eukaryota</taxon>
        <taxon>Fungi</taxon>
        <taxon>Fungi incertae sedis</taxon>
        <taxon>Mucoromycota</taxon>
        <taxon>Glomeromycotina</taxon>
        <taxon>Glomeromycetes</taxon>
        <taxon>Diversisporales</taxon>
        <taxon>Gigasporaceae</taxon>
        <taxon>Cetraspora</taxon>
    </lineage>
</organism>
<dbReference type="EMBL" id="CAJVPW010000125">
    <property type="protein sequence ID" value="CAG8443720.1"/>
    <property type="molecule type" value="Genomic_DNA"/>
</dbReference>
<sequence>MNKNLPRLLSVRDLVKMYNLTAQSQLSQNFILDKNITDKIVKSAMIDSNNLLVVEVGPGPGLLTRSILETGVPNMIVIEKDARFLPALTIIQDDILEIDHEKILTTAQINKVSQENRLHVIGNLPFNISTPLLVQWMKMLSKRSGIFQTSDITMSLMFQKEVGDRIVADTLSPARSRLSVLVQSLCKAKKVDAVLIQLIALKEPILNVPIDQYEMVVRYFFGQRRKTIQSLLKTLTKKLMSDEVDCLMKGLEQLDLNLSLRPEKLTCEQFCHITKIFCDNSISIPVN</sequence>
<evidence type="ECO:0000313" key="2">
    <source>
        <dbReference type="Proteomes" id="UP000789366"/>
    </source>
</evidence>
<proteinExistence type="predicted"/>
<comment type="caution">
    <text evidence="1">The sequence shown here is derived from an EMBL/GenBank/DDBJ whole genome shotgun (WGS) entry which is preliminary data.</text>
</comment>
<evidence type="ECO:0000313" key="1">
    <source>
        <dbReference type="EMBL" id="CAG8443720.1"/>
    </source>
</evidence>
<keyword evidence="2" id="KW-1185">Reference proteome</keyword>
<gene>
    <name evidence="1" type="ORF">SPELUC_LOCUS361</name>
</gene>
<dbReference type="Proteomes" id="UP000789366">
    <property type="component" value="Unassembled WGS sequence"/>
</dbReference>
<protein>
    <submittedName>
        <fullName evidence="1">948_t:CDS:1</fullName>
    </submittedName>
</protein>
<name>A0ACA9JZG0_9GLOM</name>
<reference evidence="1" key="1">
    <citation type="submission" date="2021-06" db="EMBL/GenBank/DDBJ databases">
        <authorList>
            <person name="Kallberg Y."/>
            <person name="Tangrot J."/>
            <person name="Rosling A."/>
        </authorList>
    </citation>
    <scope>NUCLEOTIDE SEQUENCE</scope>
    <source>
        <strain evidence="1">28 12/20/2015</strain>
    </source>
</reference>